<dbReference type="EMBL" id="PYGF01000006">
    <property type="protein sequence ID" value="PSL03940.1"/>
    <property type="molecule type" value="Genomic_DNA"/>
</dbReference>
<protein>
    <submittedName>
        <fullName evidence="1">Uncharacterized protein</fullName>
    </submittedName>
</protein>
<sequence>MRGMFGIDCLSRPFGPGPMDYDRRLGTAPSMSGEHCWNISAFQQCPMNIAGISQPFRPGSVAMLGGLVGGIRLI</sequence>
<reference evidence="1 2" key="1">
    <citation type="submission" date="2018-03" db="EMBL/GenBank/DDBJ databases">
        <title>Genomic Encyclopedia of Archaeal and Bacterial Type Strains, Phase II (KMG-II): from individual species to whole genera.</title>
        <authorList>
            <person name="Goeker M."/>
        </authorList>
    </citation>
    <scope>NUCLEOTIDE SEQUENCE [LARGE SCALE GENOMIC DNA]</scope>
    <source>
        <strain evidence="1 2">DSM 28057</strain>
    </source>
</reference>
<evidence type="ECO:0000313" key="2">
    <source>
        <dbReference type="Proteomes" id="UP000240708"/>
    </source>
</evidence>
<keyword evidence="2" id="KW-1185">Reference proteome</keyword>
<accession>A0A2P8E3A8</accession>
<organism evidence="1 2">
    <name type="scientific">Cecembia rubra</name>
    <dbReference type="NCBI Taxonomy" id="1485585"/>
    <lineage>
        <taxon>Bacteria</taxon>
        <taxon>Pseudomonadati</taxon>
        <taxon>Bacteroidota</taxon>
        <taxon>Cytophagia</taxon>
        <taxon>Cytophagales</taxon>
        <taxon>Cyclobacteriaceae</taxon>
        <taxon>Cecembia</taxon>
    </lineage>
</organism>
<proteinExistence type="predicted"/>
<dbReference type="Proteomes" id="UP000240708">
    <property type="component" value="Unassembled WGS sequence"/>
</dbReference>
<comment type="caution">
    <text evidence="1">The sequence shown here is derived from an EMBL/GenBank/DDBJ whole genome shotgun (WGS) entry which is preliminary data.</text>
</comment>
<name>A0A2P8E3A8_9BACT</name>
<gene>
    <name evidence="1" type="ORF">CLV48_106181</name>
</gene>
<evidence type="ECO:0000313" key="1">
    <source>
        <dbReference type="EMBL" id="PSL03940.1"/>
    </source>
</evidence>
<dbReference type="AlphaFoldDB" id="A0A2P8E3A8"/>